<dbReference type="PANTHER" id="PTHR15398">
    <property type="entry name" value="BROMODOMAIN-CONTAINING PROTEIN 8"/>
    <property type="match status" value="1"/>
</dbReference>
<protein>
    <recommendedName>
        <fullName evidence="4">Bromo domain-containing protein</fullName>
    </recommendedName>
</protein>
<dbReference type="CDD" id="cd00167">
    <property type="entry name" value="SANT"/>
    <property type="match status" value="1"/>
</dbReference>
<feature type="region of interest" description="Disordered" evidence="3">
    <location>
        <begin position="401"/>
        <end position="468"/>
    </location>
</feature>
<gene>
    <name evidence="5" type="ORF">DEO72_LG1g324</name>
</gene>
<dbReference type="InterPro" id="IPR001005">
    <property type="entry name" value="SANT/Myb"/>
</dbReference>
<feature type="region of interest" description="Disordered" evidence="3">
    <location>
        <begin position="98"/>
        <end position="154"/>
    </location>
</feature>
<evidence type="ECO:0000259" key="4">
    <source>
        <dbReference type="PROSITE" id="PS50014"/>
    </source>
</evidence>
<dbReference type="Proteomes" id="UP000501690">
    <property type="component" value="Linkage Group LG1"/>
</dbReference>
<evidence type="ECO:0000313" key="5">
    <source>
        <dbReference type="EMBL" id="QCD76703.1"/>
    </source>
</evidence>
<dbReference type="InterPro" id="IPR001487">
    <property type="entry name" value="Bromodomain"/>
</dbReference>
<organism evidence="5 6">
    <name type="scientific">Vigna unguiculata</name>
    <name type="common">Cowpea</name>
    <dbReference type="NCBI Taxonomy" id="3917"/>
    <lineage>
        <taxon>Eukaryota</taxon>
        <taxon>Viridiplantae</taxon>
        <taxon>Streptophyta</taxon>
        <taxon>Embryophyta</taxon>
        <taxon>Tracheophyta</taxon>
        <taxon>Spermatophyta</taxon>
        <taxon>Magnoliopsida</taxon>
        <taxon>eudicotyledons</taxon>
        <taxon>Gunneridae</taxon>
        <taxon>Pentapetalae</taxon>
        <taxon>rosids</taxon>
        <taxon>fabids</taxon>
        <taxon>Fabales</taxon>
        <taxon>Fabaceae</taxon>
        <taxon>Papilionoideae</taxon>
        <taxon>50 kb inversion clade</taxon>
        <taxon>NPAAA clade</taxon>
        <taxon>indigoferoid/millettioid clade</taxon>
        <taxon>Phaseoleae</taxon>
        <taxon>Vigna</taxon>
    </lineage>
</organism>
<dbReference type="PROSITE" id="PS50014">
    <property type="entry name" value="BROMODOMAIN_2"/>
    <property type="match status" value="1"/>
</dbReference>
<name>A0A4D6KJZ5_VIGUN</name>
<sequence>MGAETMKGWGTWEELLLGGAILRHGTKDWNIVATELRARTVFPYTITPEVCKDKYEDLLQRYSGNKAWYEELRKTRVAELKRSLEISEDSIGSLESKLESLKGGENDKRDGCDVDNVDNGSVGPKLHVASHKLERVESSTKDNTSKDGLSAGSFTHQTLPSVPVQHFETKPHTLLNVDKLAYAVYEGEGGSFKKRRGKRKRKDCGKNTKEPSMAESVLLDSVDVMSWCKESSTSNYSEVAKSSGVNYQNRNLKKSSRVEDMMKILDSIFETKCASAFRRRLDSQKRGRYKKMIRQHMDFDTIRSRISDQTIRSSVELFRDMLLLTNNALVFYSKSTREYKSALLLRDIVTKKIKESCWKDTNNKVTTTSEVTNAAIKLPIHNLHVKPRSIRSGNRKIIAKACGGNGNNSVSGVSHATKKPTKVDSPSSVESLSVKKKGFGRPKKVGRGSASQKPAVPMKGKKKVRTTK</sequence>
<proteinExistence type="predicted"/>
<dbReference type="GO" id="GO:0035267">
    <property type="term" value="C:NuA4 histone acetyltransferase complex"/>
    <property type="evidence" value="ECO:0007669"/>
    <property type="project" value="TreeGrafter"/>
</dbReference>
<evidence type="ECO:0000256" key="1">
    <source>
        <dbReference type="ARBA" id="ARBA00023117"/>
    </source>
</evidence>
<feature type="compositionally biased region" description="Basic residues" evidence="3">
    <location>
        <begin position="434"/>
        <end position="446"/>
    </location>
</feature>
<keyword evidence="1 2" id="KW-0103">Bromodomain</keyword>
<keyword evidence="6" id="KW-1185">Reference proteome</keyword>
<evidence type="ECO:0000256" key="2">
    <source>
        <dbReference type="PROSITE-ProRule" id="PRU00035"/>
    </source>
</evidence>
<dbReference type="Pfam" id="PF00439">
    <property type="entry name" value="Bromodomain"/>
    <property type="match status" value="1"/>
</dbReference>
<dbReference type="EMBL" id="CP039345">
    <property type="protein sequence ID" value="QCD76703.1"/>
    <property type="molecule type" value="Genomic_DNA"/>
</dbReference>
<feature type="compositionally biased region" description="Basic and acidic residues" evidence="3">
    <location>
        <begin position="131"/>
        <end position="145"/>
    </location>
</feature>
<feature type="compositionally biased region" description="Basic and acidic residues" evidence="3">
    <location>
        <begin position="98"/>
        <end position="112"/>
    </location>
</feature>
<dbReference type="AlphaFoldDB" id="A0A4D6KJZ5"/>
<dbReference type="SMART" id="SM00297">
    <property type="entry name" value="BROMO"/>
    <property type="match status" value="1"/>
</dbReference>
<accession>A0A4D6KJZ5</accession>
<dbReference type="CDD" id="cd04369">
    <property type="entry name" value="Bromodomain"/>
    <property type="match status" value="1"/>
</dbReference>
<evidence type="ECO:0000256" key="3">
    <source>
        <dbReference type="SAM" id="MobiDB-lite"/>
    </source>
</evidence>
<dbReference type="SUPFAM" id="SSF47370">
    <property type="entry name" value="Bromodomain"/>
    <property type="match status" value="1"/>
</dbReference>
<reference evidence="5 6" key="1">
    <citation type="submission" date="2019-04" db="EMBL/GenBank/DDBJ databases">
        <title>An improved genome assembly and genetic linkage map for asparagus bean, Vigna unguiculata ssp. sesquipedialis.</title>
        <authorList>
            <person name="Xia Q."/>
            <person name="Zhang R."/>
            <person name="Dong Y."/>
        </authorList>
    </citation>
    <scope>NUCLEOTIDE SEQUENCE [LARGE SCALE GENOMIC DNA]</scope>
    <source>
        <tissue evidence="5">Leaf</tissue>
    </source>
</reference>
<evidence type="ECO:0000313" key="6">
    <source>
        <dbReference type="Proteomes" id="UP000501690"/>
    </source>
</evidence>
<dbReference type="PANTHER" id="PTHR15398:SF4">
    <property type="entry name" value="BROMODOMAIN-CONTAINING PROTEIN 8 ISOFORM X1"/>
    <property type="match status" value="1"/>
</dbReference>
<dbReference type="InterPro" id="IPR036427">
    <property type="entry name" value="Bromodomain-like_sf"/>
</dbReference>
<feature type="domain" description="Bromo" evidence="4">
    <location>
        <begin position="269"/>
        <end position="339"/>
    </location>
</feature>
<feature type="compositionally biased region" description="Basic residues" evidence="3">
    <location>
        <begin position="459"/>
        <end position="468"/>
    </location>
</feature>
<dbReference type="Gene3D" id="1.20.920.10">
    <property type="entry name" value="Bromodomain-like"/>
    <property type="match status" value="1"/>
</dbReference>